<dbReference type="Proteomes" id="UP001153076">
    <property type="component" value="Unassembled WGS sequence"/>
</dbReference>
<proteinExistence type="predicted"/>
<accession>A0A9Q1KH39</accession>
<dbReference type="AlphaFoldDB" id="A0A9Q1KH39"/>
<protein>
    <submittedName>
        <fullName evidence="2">Uncharacterized protein</fullName>
    </submittedName>
</protein>
<name>A0A9Q1KH39_9CARY</name>
<feature type="compositionally biased region" description="Pro residues" evidence="1">
    <location>
        <begin position="126"/>
        <end position="142"/>
    </location>
</feature>
<dbReference type="EMBL" id="JAKOGI010000103">
    <property type="protein sequence ID" value="KAJ8444221.1"/>
    <property type="molecule type" value="Genomic_DNA"/>
</dbReference>
<comment type="caution">
    <text evidence="2">The sequence shown here is derived from an EMBL/GenBank/DDBJ whole genome shotgun (WGS) entry which is preliminary data.</text>
</comment>
<keyword evidence="3" id="KW-1185">Reference proteome</keyword>
<evidence type="ECO:0000313" key="2">
    <source>
        <dbReference type="EMBL" id="KAJ8444221.1"/>
    </source>
</evidence>
<sequence>MTMTKIGKREEDCRTATSFTDIYSRTEDRAGREGERRESVCVTERVRFYGRIAMASSASELSNPVEITKGINGLEKAVLRGLRATTTSSPPRPDHHQTSTATGRRRKPQLPDSANPTLAVHHKRSVPPPNPVAHQHPPPPVDPSSSADPHRATARRSLPETETPATTPIAISPHQNRRPLPLSTILRSKPPFDHHCTPTTGCRSP</sequence>
<evidence type="ECO:0000313" key="3">
    <source>
        <dbReference type="Proteomes" id="UP001153076"/>
    </source>
</evidence>
<evidence type="ECO:0000256" key="1">
    <source>
        <dbReference type="SAM" id="MobiDB-lite"/>
    </source>
</evidence>
<feature type="compositionally biased region" description="Low complexity" evidence="1">
    <location>
        <begin position="160"/>
        <end position="173"/>
    </location>
</feature>
<gene>
    <name evidence="2" type="ORF">Cgig2_028102</name>
</gene>
<feature type="region of interest" description="Disordered" evidence="1">
    <location>
        <begin position="84"/>
        <end position="205"/>
    </location>
</feature>
<organism evidence="2 3">
    <name type="scientific">Carnegiea gigantea</name>
    <dbReference type="NCBI Taxonomy" id="171969"/>
    <lineage>
        <taxon>Eukaryota</taxon>
        <taxon>Viridiplantae</taxon>
        <taxon>Streptophyta</taxon>
        <taxon>Embryophyta</taxon>
        <taxon>Tracheophyta</taxon>
        <taxon>Spermatophyta</taxon>
        <taxon>Magnoliopsida</taxon>
        <taxon>eudicotyledons</taxon>
        <taxon>Gunneridae</taxon>
        <taxon>Pentapetalae</taxon>
        <taxon>Caryophyllales</taxon>
        <taxon>Cactineae</taxon>
        <taxon>Cactaceae</taxon>
        <taxon>Cactoideae</taxon>
        <taxon>Echinocereeae</taxon>
        <taxon>Carnegiea</taxon>
    </lineage>
</organism>
<reference evidence="2" key="1">
    <citation type="submission" date="2022-04" db="EMBL/GenBank/DDBJ databases">
        <title>Carnegiea gigantea Genome sequencing and assembly v2.</title>
        <authorList>
            <person name="Copetti D."/>
            <person name="Sanderson M.J."/>
            <person name="Burquez A."/>
            <person name="Wojciechowski M.F."/>
        </authorList>
    </citation>
    <scope>NUCLEOTIDE SEQUENCE</scope>
    <source>
        <strain evidence="2">SGP5-SGP5p</strain>
        <tissue evidence="2">Aerial part</tissue>
    </source>
</reference>